<dbReference type="Proteomes" id="UP000309186">
    <property type="component" value="Unassembled WGS sequence"/>
</dbReference>
<accession>A0A5R9Q418</accession>
<comment type="caution">
    <text evidence="1">The sequence shown here is derived from an EMBL/GenBank/DDBJ whole genome shotgun (WGS) entry which is preliminary data.</text>
</comment>
<dbReference type="RefSeq" id="WP_138480508.1">
    <property type="nucleotide sequence ID" value="NZ_PPSW01000012.1"/>
</dbReference>
<dbReference type="AlphaFoldDB" id="A0A5R9Q418"/>
<sequence>MATALTSPATIQIGAMRSDGQLSLNEQGLSFKPASKSLSLGALKIALSEVSQVEQCLAKGAGFLPISEQAMRVTLNTGKQYEFVLAEQESWVSAINELLN</sequence>
<evidence type="ECO:0000313" key="1">
    <source>
        <dbReference type="EMBL" id="TLX47382.1"/>
    </source>
</evidence>
<dbReference type="EMBL" id="PPSW01000012">
    <property type="protein sequence ID" value="TLX47382.1"/>
    <property type="molecule type" value="Genomic_DNA"/>
</dbReference>
<name>A0A5R9Q418_9GAMM</name>
<reference evidence="1 2" key="1">
    <citation type="submission" date="2018-01" db="EMBL/GenBank/DDBJ databases">
        <title>Co-occurrence of chitin degradation, pigmentation and bioactivity in marine Pseudoalteromonas.</title>
        <authorList>
            <person name="Paulsen S."/>
            <person name="Gram L."/>
            <person name="Machado H."/>
        </authorList>
    </citation>
    <scope>NUCLEOTIDE SEQUENCE [LARGE SCALE GENOMIC DNA]</scope>
    <source>
        <strain evidence="1 2">S3663</strain>
    </source>
</reference>
<organism evidence="1 2">
    <name type="scientific">Pseudoalteromonas phenolica</name>
    <dbReference type="NCBI Taxonomy" id="161398"/>
    <lineage>
        <taxon>Bacteria</taxon>
        <taxon>Pseudomonadati</taxon>
        <taxon>Pseudomonadota</taxon>
        <taxon>Gammaproteobacteria</taxon>
        <taxon>Alteromonadales</taxon>
        <taxon>Pseudoalteromonadaceae</taxon>
        <taxon>Pseudoalteromonas</taxon>
    </lineage>
</organism>
<gene>
    <name evidence="1" type="ORF">C1E24_08485</name>
</gene>
<protein>
    <recommendedName>
        <fullName evidence="3">GRAM domain-containing protein</fullName>
    </recommendedName>
</protein>
<evidence type="ECO:0008006" key="3">
    <source>
        <dbReference type="Google" id="ProtNLM"/>
    </source>
</evidence>
<evidence type="ECO:0000313" key="2">
    <source>
        <dbReference type="Proteomes" id="UP000309186"/>
    </source>
</evidence>
<dbReference type="OrthoDB" id="9790406at2"/>
<proteinExistence type="predicted"/>